<name>A0A8C4T383_ERPCA</name>
<dbReference type="GO" id="GO:0035861">
    <property type="term" value="C:site of double-strand break"/>
    <property type="evidence" value="ECO:0007669"/>
    <property type="project" value="TreeGrafter"/>
</dbReference>
<proteinExistence type="predicted"/>
<dbReference type="PANTHER" id="PTHR12900:SF0">
    <property type="entry name" value="CHECKPOINT PROTEIN"/>
    <property type="match status" value="1"/>
</dbReference>
<dbReference type="GO" id="GO:0031573">
    <property type="term" value="P:mitotic intra-S DNA damage checkpoint signaling"/>
    <property type="evidence" value="ECO:0007669"/>
    <property type="project" value="TreeGrafter"/>
</dbReference>
<comment type="subcellular location">
    <subcellularLocation>
        <location evidence="1">Nucleus</location>
    </subcellularLocation>
</comment>
<dbReference type="GO" id="GO:0044778">
    <property type="term" value="P:meiotic DNA integrity checkpoint signaling"/>
    <property type="evidence" value="ECO:0007669"/>
    <property type="project" value="TreeGrafter"/>
</dbReference>
<dbReference type="GO" id="GO:0000724">
    <property type="term" value="P:double-strand break repair via homologous recombination"/>
    <property type="evidence" value="ECO:0007669"/>
    <property type="project" value="TreeGrafter"/>
</dbReference>
<dbReference type="AlphaFoldDB" id="A0A8C4T383"/>
<sequence>PNIVKKFNDSSCLCVVNTVSKLTKMCTLRLTKEKLFFMLTDKVANGGVSMWSELLQENFFDEFQIEASVELSQHDIPVELISRRLWNDFREPVFEENLICTLIYVKIIFFKYLSLFN</sequence>
<dbReference type="GO" id="GO:0033314">
    <property type="term" value="P:mitotic DNA replication checkpoint signaling"/>
    <property type="evidence" value="ECO:0007669"/>
    <property type="project" value="TreeGrafter"/>
</dbReference>
<organism evidence="3 4">
    <name type="scientific">Erpetoichthys calabaricus</name>
    <name type="common">Rope fish</name>
    <name type="synonym">Calamoichthys calabaricus</name>
    <dbReference type="NCBI Taxonomy" id="27687"/>
    <lineage>
        <taxon>Eukaryota</taxon>
        <taxon>Metazoa</taxon>
        <taxon>Chordata</taxon>
        <taxon>Craniata</taxon>
        <taxon>Vertebrata</taxon>
        <taxon>Euteleostomi</taxon>
        <taxon>Actinopterygii</taxon>
        <taxon>Polypteriformes</taxon>
        <taxon>Polypteridae</taxon>
        <taxon>Erpetoichthys</taxon>
    </lineage>
</organism>
<evidence type="ECO:0000256" key="1">
    <source>
        <dbReference type="ARBA" id="ARBA00004123"/>
    </source>
</evidence>
<accession>A0A8C4T383</accession>
<dbReference type="GO" id="GO:0000723">
    <property type="term" value="P:telomere maintenance"/>
    <property type="evidence" value="ECO:0007669"/>
    <property type="project" value="TreeGrafter"/>
</dbReference>
<evidence type="ECO:0000256" key="2">
    <source>
        <dbReference type="ARBA" id="ARBA00023242"/>
    </source>
</evidence>
<evidence type="ECO:0000313" key="4">
    <source>
        <dbReference type="Proteomes" id="UP000694620"/>
    </source>
</evidence>
<dbReference type="Gene3D" id="3.70.10.10">
    <property type="match status" value="1"/>
</dbReference>
<dbReference type="Proteomes" id="UP000694620">
    <property type="component" value="Unassembled WGS sequence"/>
</dbReference>
<dbReference type="GO" id="GO:0006289">
    <property type="term" value="P:nucleotide-excision repair"/>
    <property type="evidence" value="ECO:0007669"/>
    <property type="project" value="TreeGrafter"/>
</dbReference>
<reference evidence="3" key="1">
    <citation type="submission" date="2025-08" db="UniProtKB">
        <authorList>
            <consortium name="Ensembl"/>
        </authorList>
    </citation>
    <scope>IDENTIFICATION</scope>
</reference>
<reference evidence="3" key="2">
    <citation type="submission" date="2025-09" db="UniProtKB">
        <authorList>
            <consortium name="Ensembl"/>
        </authorList>
    </citation>
    <scope>IDENTIFICATION</scope>
</reference>
<dbReference type="Pfam" id="PF04005">
    <property type="entry name" value="Hus1"/>
    <property type="match status" value="1"/>
</dbReference>
<protein>
    <submittedName>
        <fullName evidence="3">Uncharacterized protein</fullName>
    </submittedName>
</protein>
<dbReference type="GO" id="GO:0030896">
    <property type="term" value="C:checkpoint clamp complex"/>
    <property type="evidence" value="ECO:0007669"/>
    <property type="project" value="InterPro"/>
</dbReference>
<dbReference type="Ensembl" id="ENSECRT00000026113.1">
    <property type="protein sequence ID" value="ENSECRP00000025572.1"/>
    <property type="gene ID" value="ENSECRG00000017123.1"/>
</dbReference>
<dbReference type="PANTHER" id="PTHR12900">
    <property type="entry name" value="MITOTIC AND DNA DAMAGE CHECKPOINT PROTEIN HUS1"/>
    <property type="match status" value="1"/>
</dbReference>
<dbReference type="InterPro" id="IPR007150">
    <property type="entry name" value="HUS1/Mec3"/>
</dbReference>
<keyword evidence="4" id="KW-1185">Reference proteome</keyword>
<keyword evidence="2" id="KW-0539">Nucleus</keyword>
<evidence type="ECO:0000313" key="3">
    <source>
        <dbReference type="Ensembl" id="ENSECRP00000025572.1"/>
    </source>
</evidence>